<dbReference type="GO" id="GO:0000166">
    <property type="term" value="F:nucleotide binding"/>
    <property type="evidence" value="ECO:0007669"/>
    <property type="project" value="InterPro"/>
</dbReference>
<dbReference type="Proteomes" id="UP000254893">
    <property type="component" value="Unassembled WGS sequence"/>
</dbReference>
<dbReference type="PANTHER" id="PTHR43708">
    <property type="entry name" value="CONSERVED EXPRESSED OXIDOREDUCTASE (EUROFUNG)"/>
    <property type="match status" value="1"/>
</dbReference>
<gene>
    <name evidence="3" type="primary">yhhX</name>
    <name evidence="3" type="ORF">NCTC11388_01410</name>
</gene>
<protein>
    <submittedName>
        <fullName evidence="3">Uncharacterized oxidoreductase yhhX</fullName>
        <ecNumber evidence="3">1.-.-.-</ecNumber>
    </submittedName>
</protein>
<proteinExistence type="predicted"/>
<dbReference type="EC" id="1.-.-.-" evidence="3"/>
<name>A0A380BP11_SPHSI</name>
<evidence type="ECO:0000259" key="2">
    <source>
        <dbReference type="Pfam" id="PF22725"/>
    </source>
</evidence>
<dbReference type="Gene3D" id="3.30.360.10">
    <property type="entry name" value="Dihydrodipicolinate Reductase, domain 2"/>
    <property type="match status" value="1"/>
</dbReference>
<dbReference type="EMBL" id="UGYW01000002">
    <property type="protein sequence ID" value="SUJ04570.1"/>
    <property type="molecule type" value="Genomic_DNA"/>
</dbReference>
<keyword evidence="3" id="KW-0560">Oxidoreductase</keyword>
<dbReference type="SUPFAM" id="SSF51735">
    <property type="entry name" value="NAD(P)-binding Rossmann-fold domains"/>
    <property type="match status" value="1"/>
</dbReference>
<dbReference type="RefSeq" id="WP_115169609.1">
    <property type="nucleotide sequence ID" value="NZ_UGYW01000002.1"/>
</dbReference>
<dbReference type="Gene3D" id="3.40.50.720">
    <property type="entry name" value="NAD(P)-binding Rossmann-like Domain"/>
    <property type="match status" value="1"/>
</dbReference>
<dbReference type="GO" id="GO:0016491">
    <property type="term" value="F:oxidoreductase activity"/>
    <property type="evidence" value="ECO:0007669"/>
    <property type="project" value="UniProtKB-KW"/>
</dbReference>
<dbReference type="Pfam" id="PF22725">
    <property type="entry name" value="GFO_IDH_MocA_C3"/>
    <property type="match status" value="1"/>
</dbReference>
<dbReference type="AlphaFoldDB" id="A0A380BP11"/>
<dbReference type="InterPro" id="IPR000683">
    <property type="entry name" value="Gfo/Idh/MocA-like_OxRdtase_N"/>
</dbReference>
<evidence type="ECO:0000259" key="1">
    <source>
        <dbReference type="Pfam" id="PF01408"/>
    </source>
</evidence>
<evidence type="ECO:0000313" key="3">
    <source>
        <dbReference type="EMBL" id="SUJ04570.1"/>
    </source>
</evidence>
<dbReference type="PANTHER" id="PTHR43708:SF7">
    <property type="entry name" value="OXIDOREDUCTASE"/>
    <property type="match status" value="1"/>
</dbReference>
<dbReference type="Pfam" id="PF01408">
    <property type="entry name" value="GFO_IDH_MocA"/>
    <property type="match status" value="1"/>
</dbReference>
<feature type="domain" description="GFO/IDH/MocA-like oxidoreductase" evidence="2">
    <location>
        <begin position="131"/>
        <end position="250"/>
    </location>
</feature>
<accession>A0A380BP11</accession>
<organism evidence="3 4">
    <name type="scientific">Sphingobacterium spiritivorum</name>
    <name type="common">Flavobacterium spiritivorum</name>
    <dbReference type="NCBI Taxonomy" id="258"/>
    <lineage>
        <taxon>Bacteria</taxon>
        <taxon>Pseudomonadati</taxon>
        <taxon>Bacteroidota</taxon>
        <taxon>Sphingobacteriia</taxon>
        <taxon>Sphingobacteriales</taxon>
        <taxon>Sphingobacteriaceae</taxon>
        <taxon>Sphingobacterium</taxon>
    </lineage>
</organism>
<dbReference type="InterPro" id="IPR055170">
    <property type="entry name" value="GFO_IDH_MocA-like_dom"/>
</dbReference>
<feature type="domain" description="Gfo/Idh/MocA-like oxidoreductase N-terminal" evidence="1">
    <location>
        <begin position="10"/>
        <end position="121"/>
    </location>
</feature>
<dbReference type="InterPro" id="IPR051317">
    <property type="entry name" value="Gfo/Idh/MocA_oxidoreduct"/>
</dbReference>
<evidence type="ECO:0000313" key="4">
    <source>
        <dbReference type="Proteomes" id="UP000254893"/>
    </source>
</evidence>
<dbReference type="InterPro" id="IPR036291">
    <property type="entry name" value="NAD(P)-bd_dom_sf"/>
</dbReference>
<sequence length="340" mass="37925">MAVKQVVTGILSYGMSGRVFHAPFIAGSDSFQLKAIVERKTKQAHLDYPGIISYSSVKELLEDPEIELVIVNTPNDTHFEFAKMALLAGKHVLVEKPFSPTVKEAKELFALGRKMHRHVLPYHNRRFDSDFQSLKATLESGKLGKPVELHLRFDRYKTEIGVKKFKETKRPGSGILYDLGSHLLDQTISLFGKPKSVTKILSTNRPKSKVDDYACLILNYGKGLSVFITVSLMVANPQKSFVLHALKGSFVKDRSDVQEQQLLAGMSPNDNAYGIEPEGKGALLTLADDKGNMQSESLVAERGDYRKLFEAVYQTLRHGVPYFVTEDQILLQLEILAPSG</sequence>
<reference evidence="3 4" key="1">
    <citation type="submission" date="2018-06" db="EMBL/GenBank/DDBJ databases">
        <authorList>
            <consortium name="Pathogen Informatics"/>
            <person name="Doyle S."/>
        </authorList>
    </citation>
    <scope>NUCLEOTIDE SEQUENCE [LARGE SCALE GENOMIC DNA]</scope>
    <source>
        <strain evidence="3 4">NCTC11388</strain>
    </source>
</reference>